<dbReference type="InterPro" id="IPR000990">
    <property type="entry name" value="Innexin"/>
</dbReference>
<keyword evidence="8 12" id="KW-1133">Transmembrane helix</keyword>
<evidence type="ECO:0000256" key="5">
    <source>
        <dbReference type="ARBA" id="ARBA00022692"/>
    </source>
</evidence>
<dbReference type="GO" id="GO:0005886">
    <property type="term" value="C:plasma membrane"/>
    <property type="evidence" value="ECO:0007669"/>
    <property type="project" value="UniProtKB-SubCell"/>
</dbReference>
<dbReference type="GO" id="GO:0005921">
    <property type="term" value="C:gap junction"/>
    <property type="evidence" value="ECO:0007669"/>
    <property type="project" value="UniProtKB-SubCell"/>
</dbReference>
<dbReference type="GO" id="GO:0005243">
    <property type="term" value="F:gap junction channel activity"/>
    <property type="evidence" value="ECO:0007669"/>
    <property type="project" value="TreeGrafter"/>
</dbReference>
<feature type="transmembrane region" description="Helical" evidence="12">
    <location>
        <begin position="56"/>
        <end position="75"/>
    </location>
</feature>
<sequence>MKVGEILRIATSEANSDPTIRADNINSLCNHLQKVLKFHRRLEMRRNSPSQIFSSIKYEIFCLLCNTCIFINYLFGSNDNFGFEFWRNLLHWNSTFWKESGVFPRVTWCDFDVREMGQSVNHTVQCVLVLNVFMEKAFMLLWGWYTVLAIITLANISAWFYGYLSTASAEHFIF</sequence>
<evidence type="ECO:0000256" key="1">
    <source>
        <dbReference type="ARBA" id="ARBA00004610"/>
    </source>
</evidence>
<comment type="function">
    <text evidence="12">Structural component of the gap junctions.</text>
</comment>
<comment type="similarity">
    <text evidence="12">Belongs to the pannexin family.</text>
</comment>
<keyword evidence="10 12" id="KW-0472">Membrane</keyword>
<evidence type="ECO:0000256" key="7">
    <source>
        <dbReference type="ARBA" id="ARBA00022949"/>
    </source>
</evidence>
<keyword evidence="5 12" id="KW-0812">Transmembrane</keyword>
<evidence type="ECO:0000256" key="9">
    <source>
        <dbReference type="ARBA" id="ARBA00023065"/>
    </source>
</evidence>
<evidence type="ECO:0000256" key="3">
    <source>
        <dbReference type="ARBA" id="ARBA00022448"/>
    </source>
</evidence>
<dbReference type="GO" id="GO:0034220">
    <property type="term" value="P:monoatomic ion transmembrane transport"/>
    <property type="evidence" value="ECO:0007669"/>
    <property type="project" value="UniProtKB-KW"/>
</dbReference>
<gene>
    <name evidence="12" type="primary">inx</name>
    <name evidence="13" type="ORF">MENT_LOCUS43364</name>
</gene>
<dbReference type="AlphaFoldDB" id="A0A6V7WU31"/>
<keyword evidence="7" id="KW-0965">Cell junction</keyword>
<comment type="caution">
    <text evidence="12">Lacks conserved residue(s) required for the propagation of feature annotation.</text>
</comment>
<keyword evidence="4" id="KW-1003">Cell membrane</keyword>
<keyword evidence="9 12" id="KW-0406">Ion transport</keyword>
<evidence type="ECO:0000313" key="13">
    <source>
        <dbReference type="EMBL" id="CAD2190569.1"/>
    </source>
</evidence>
<dbReference type="Proteomes" id="UP000580250">
    <property type="component" value="Unassembled WGS sequence"/>
</dbReference>
<keyword evidence="3 12" id="KW-0813">Transport</keyword>
<dbReference type="PROSITE" id="PS51013">
    <property type="entry name" value="PANNEXIN"/>
    <property type="match status" value="1"/>
</dbReference>
<feature type="transmembrane region" description="Helical" evidence="12">
    <location>
        <begin position="142"/>
        <end position="164"/>
    </location>
</feature>
<dbReference type="PRINTS" id="PR01262">
    <property type="entry name" value="INNEXIN"/>
</dbReference>
<evidence type="ECO:0000256" key="8">
    <source>
        <dbReference type="ARBA" id="ARBA00022989"/>
    </source>
</evidence>
<evidence type="ECO:0000256" key="10">
    <source>
        <dbReference type="ARBA" id="ARBA00023136"/>
    </source>
</evidence>
<evidence type="ECO:0000313" key="14">
    <source>
        <dbReference type="Proteomes" id="UP000580250"/>
    </source>
</evidence>
<keyword evidence="11 12" id="KW-0407">Ion channel</keyword>
<dbReference type="OrthoDB" id="5867527at2759"/>
<dbReference type="EMBL" id="CAJEWN010000816">
    <property type="protein sequence ID" value="CAD2190569.1"/>
    <property type="molecule type" value="Genomic_DNA"/>
</dbReference>
<organism evidence="13 14">
    <name type="scientific">Meloidogyne enterolobii</name>
    <name type="common">Root-knot nematode worm</name>
    <name type="synonym">Meloidogyne mayaguensis</name>
    <dbReference type="NCBI Taxonomy" id="390850"/>
    <lineage>
        <taxon>Eukaryota</taxon>
        <taxon>Metazoa</taxon>
        <taxon>Ecdysozoa</taxon>
        <taxon>Nematoda</taxon>
        <taxon>Chromadorea</taxon>
        <taxon>Rhabditida</taxon>
        <taxon>Tylenchina</taxon>
        <taxon>Tylenchomorpha</taxon>
        <taxon>Tylenchoidea</taxon>
        <taxon>Meloidogynidae</taxon>
        <taxon>Meloidogyninae</taxon>
        <taxon>Meloidogyne</taxon>
    </lineage>
</organism>
<comment type="subcellular location">
    <subcellularLocation>
        <location evidence="1">Cell junction</location>
        <location evidence="1">Gap junction</location>
    </subcellularLocation>
    <subcellularLocation>
        <location evidence="2 12">Cell membrane</location>
        <topology evidence="2 12">Multi-pass membrane protein</topology>
    </subcellularLocation>
</comment>
<evidence type="ECO:0000256" key="11">
    <source>
        <dbReference type="ARBA" id="ARBA00023303"/>
    </source>
</evidence>
<evidence type="ECO:0000256" key="2">
    <source>
        <dbReference type="ARBA" id="ARBA00004651"/>
    </source>
</evidence>
<dbReference type="PANTHER" id="PTHR11893">
    <property type="entry name" value="INNEXIN"/>
    <property type="match status" value="1"/>
</dbReference>
<name>A0A6V7WU31_MELEN</name>
<evidence type="ECO:0000256" key="4">
    <source>
        <dbReference type="ARBA" id="ARBA00022475"/>
    </source>
</evidence>
<accession>A0A6V7WU31</accession>
<proteinExistence type="inferred from homology"/>
<keyword evidence="6" id="KW-0303">Gap junction</keyword>
<evidence type="ECO:0000256" key="6">
    <source>
        <dbReference type="ARBA" id="ARBA00022868"/>
    </source>
</evidence>
<dbReference type="Pfam" id="PF00876">
    <property type="entry name" value="Innexin"/>
    <property type="match status" value="1"/>
</dbReference>
<protein>
    <recommendedName>
        <fullName evidence="12">Innexin</fullName>
    </recommendedName>
</protein>
<reference evidence="13 14" key="1">
    <citation type="submission" date="2020-08" db="EMBL/GenBank/DDBJ databases">
        <authorList>
            <person name="Koutsovoulos G."/>
            <person name="Danchin GJ E."/>
        </authorList>
    </citation>
    <scope>NUCLEOTIDE SEQUENCE [LARGE SCALE GENOMIC DNA]</scope>
</reference>
<comment type="caution">
    <text evidence="13">The sequence shown here is derived from an EMBL/GenBank/DDBJ whole genome shotgun (WGS) entry which is preliminary data.</text>
</comment>
<evidence type="ECO:0000256" key="12">
    <source>
        <dbReference type="RuleBase" id="RU010713"/>
    </source>
</evidence>
<dbReference type="PANTHER" id="PTHR11893:SF9">
    <property type="entry name" value="INNEXIN-7"/>
    <property type="match status" value="1"/>
</dbReference>